<dbReference type="Proteomes" id="UP000237344">
    <property type="component" value="Unassembled WGS sequence"/>
</dbReference>
<sequence length="179" mass="18575">MSDLIVIGFDAIDEATAALTECKALEKEYLLDLEDAVVVVRDAAGKIHLQQSVNLEKVGASYGLFSGGFWGALVGLLFLNPLAGFVAGSVVGAGAGALAGSMSDYGIDDKFIKSLGATIPVNTSALFILVRKSQPEKVLADLKQFKGHARVLQTSLSPADEEKLRAALGEVAAKATPAA</sequence>
<dbReference type="OrthoDB" id="275223at2"/>
<evidence type="ECO:0000313" key="3">
    <source>
        <dbReference type="Proteomes" id="UP000237344"/>
    </source>
</evidence>
<accession>A0A2S3W3S6</accession>
<protein>
    <recommendedName>
        <fullName evidence="4">DUF1269 domain-containing protein</fullName>
    </recommendedName>
</protein>
<evidence type="ECO:0008006" key="4">
    <source>
        <dbReference type="Google" id="ProtNLM"/>
    </source>
</evidence>
<keyword evidence="1" id="KW-1133">Transmembrane helix</keyword>
<comment type="caution">
    <text evidence="2">The sequence shown here is derived from an EMBL/GenBank/DDBJ whole genome shotgun (WGS) entry which is preliminary data.</text>
</comment>
<proteinExistence type="predicted"/>
<evidence type="ECO:0000256" key="1">
    <source>
        <dbReference type="SAM" id="Phobius"/>
    </source>
</evidence>
<dbReference type="AlphaFoldDB" id="A0A2S3W3S6"/>
<keyword evidence="1" id="KW-0472">Membrane</keyword>
<keyword evidence="3" id="KW-1185">Reference proteome</keyword>
<reference evidence="2 3" key="1">
    <citation type="submission" date="2018-01" db="EMBL/GenBank/DDBJ databases">
        <title>Draft Genome Sequence of Komagataeibacter maltaceti LMG 1529, a Vinegar Producing Acetic Acid Bacterium Isolated from Malt Vinegar Brewery Acetifiers.</title>
        <authorList>
            <person name="Zhang Q."/>
            <person name="Hollensteiner J."/>
            <person name="Poehlein A."/>
            <person name="Daniel R."/>
        </authorList>
    </citation>
    <scope>NUCLEOTIDE SEQUENCE [LARGE SCALE GENOMIC DNA]</scope>
    <source>
        <strain evidence="2 3">LMG 1529</strain>
    </source>
</reference>
<dbReference type="EMBL" id="POTC01000010">
    <property type="protein sequence ID" value="POF63213.1"/>
    <property type="molecule type" value="Genomic_DNA"/>
</dbReference>
<evidence type="ECO:0000313" key="2">
    <source>
        <dbReference type="EMBL" id="POF63213.1"/>
    </source>
</evidence>
<feature type="transmembrane region" description="Helical" evidence="1">
    <location>
        <begin position="69"/>
        <end position="91"/>
    </location>
</feature>
<dbReference type="RefSeq" id="WP_110094766.1">
    <property type="nucleotide sequence ID" value="NZ_NKUE01000011.1"/>
</dbReference>
<organism evidence="2 3">
    <name type="scientific">Novacetimonas maltaceti</name>
    <dbReference type="NCBI Taxonomy" id="1203393"/>
    <lineage>
        <taxon>Bacteria</taxon>
        <taxon>Pseudomonadati</taxon>
        <taxon>Pseudomonadota</taxon>
        <taxon>Alphaproteobacteria</taxon>
        <taxon>Acetobacterales</taxon>
        <taxon>Acetobacteraceae</taxon>
        <taxon>Novacetimonas</taxon>
    </lineage>
</organism>
<gene>
    <name evidence="2" type="ORF">KMAL_11200</name>
</gene>
<keyword evidence="1" id="KW-0812">Transmembrane</keyword>
<dbReference type="Pfam" id="PF06897">
    <property type="entry name" value="DUF1269"/>
    <property type="match status" value="1"/>
</dbReference>
<dbReference type="InterPro" id="IPR009200">
    <property type="entry name" value="DUF1269_membrane"/>
</dbReference>
<name>A0A2S3W3S6_9PROT</name>